<proteinExistence type="predicted"/>
<keyword evidence="3" id="KW-1185">Reference proteome</keyword>
<evidence type="ECO:0000313" key="3">
    <source>
        <dbReference type="Proteomes" id="UP000027982"/>
    </source>
</evidence>
<organism evidence="2 3">
    <name type="scientific">Fimbriimonas ginsengisoli Gsoil 348</name>
    <dbReference type="NCBI Taxonomy" id="661478"/>
    <lineage>
        <taxon>Bacteria</taxon>
        <taxon>Bacillati</taxon>
        <taxon>Armatimonadota</taxon>
        <taxon>Fimbriimonadia</taxon>
        <taxon>Fimbriimonadales</taxon>
        <taxon>Fimbriimonadaceae</taxon>
        <taxon>Fimbriimonas</taxon>
    </lineage>
</organism>
<keyword evidence="1" id="KW-0812">Transmembrane</keyword>
<reference evidence="2 3" key="1">
    <citation type="journal article" date="2014" name="PLoS ONE">
        <title>The first complete genome sequence of the class fimbriimonadia in the phylum armatimonadetes.</title>
        <authorList>
            <person name="Hu Z.Y."/>
            <person name="Wang Y.Z."/>
            <person name="Im W.T."/>
            <person name="Wang S.Y."/>
            <person name="Zhao G.P."/>
            <person name="Zheng H.J."/>
            <person name="Quan Z.X."/>
        </authorList>
    </citation>
    <scope>NUCLEOTIDE SEQUENCE [LARGE SCALE GENOMIC DNA]</scope>
    <source>
        <strain evidence="2">Gsoil 348</strain>
    </source>
</reference>
<evidence type="ECO:0000256" key="1">
    <source>
        <dbReference type="SAM" id="Phobius"/>
    </source>
</evidence>
<gene>
    <name evidence="2" type="ORF">OP10G_3651</name>
</gene>
<dbReference type="KEGG" id="fgi:OP10G_3651"/>
<feature type="transmembrane region" description="Helical" evidence="1">
    <location>
        <begin position="6"/>
        <end position="37"/>
    </location>
</feature>
<protein>
    <submittedName>
        <fullName evidence="2">Uncharacterized protein</fullName>
    </submittedName>
</protein>
<dbReference type="EMBL" id="CP007139">
    <property type="protein sequence ID" value="AIE87019.1"/>
    <property type="molecule type" value="Genomic_DNA"/>
</dbReference>
<evidence type="ECO:0000313" key="2">
    <source>
        <dbReference type="EMBL" id="AIE87019.1"/>
    </source>
</evidence>
<accession>A0A068NYK3</accession>
<dbReference type="HOGENOM" id="CLU_2193100_0_0_0"/>
<sequence>MAVAFVVVFLTGLMLCAILGFWIGGIITALAMVAVVYRARKTPIVIGLAPNIHEGTLAMRAWDRRMEVWERLVVCPKCGTLSDPDTGRTAEWHSIPSLFVSDRPAPRQ</sequence>
<keyword evidence="1" id="KW-1133">Transmembrane helix</keyword>
<dbReference type="Proteomes" id="UP000027982">
    <property type="component" value="Chromosome"/>
</dbReference>
<keyword evidence="1" id="KW-0472">Membrane</keyword>
<dbReference type="AlphaFoldDB" id="A0A068NYK3"/>
<name>A0A068NYK3_FIMGI</name>